<dbReference type="Pfam" id="PF04820">
    <property type="entry name" value="Trp_halogenase"/>
    <property type="match status" value="1"/>
</dbReference>
<dbReference type="PANTHER" id="PTHR43747:SF5">
    <property type="entry name" value="FAD-BINDING DOMAIN-CONTAINING PROTEIN"/>
    <property type="match status" value="1"/>
</dbReference>
<dbReference type="InterPro" id="IPR050816">
    <property type="entry name" value="Flavin-dep_Halogenase_NPB"/>
</dbReference>
<evidence type="ECO:0000256" key="1">
    <source>
        <dbReference type="ARBA" id="ARBA00023002"/>
    </source>
</evidence>
<dbReference type="Gene3D" id="3.50.50.60">
    <property type="entry name" value="FAD/NAD(P)-binding domain"/>
    <property type="match status" value="1"/>
</dbReference>
<organism evidence="5 6">
    <name type="scientific">Winogradskya consettensis</name>
    <dbReference type="NCBI Taxonomy" id="113560"/>
    <lineage>
        <taxon>Bacteria</taxon>
        <taxon>Bacillati</taxon>
        <taxon>Actinomycetota</taxon>
        <taxon>Actinomycetes</taxon>
        <taxon>Micromonosporales</taxon>
        <taxon>Micromonosporaceae</taxon>
        <taxon>Winogradskya</taxon>
    </lineage>
</organism>
<name>A0A919T332_9ACTN</name>
<dbReference type="EMBL" id="BOQP01000051">
    <property type="protein sequence ID" value="GIM82495.1"/>
    <property type="molecule type" value="Genomic_DNA"/>
</dbReference>
<proteinExistence type="inferred from homology"/>
<dbReference type="GO" id="GO:0004497">
    <property type="term" value="F:monooxygenase activity"/>
    <property type="evidence" value="ECO:0007669"/>
    <property type="project" value="UniProtKB-KW"/>
</dbReference>
<protein>
    <submittedName>
        <fullName evidence="5">Uncharacterized protein</fullName>
    </submittedName>
</protein>
<dbReference type="PRINTS" id="PR00420">
    <property type="entry name" value="RNGMNOXGNASE"/>
</dbReference>
<dbReference type="AlphaFoldDB" id="A0A919T332"/>
<evidence type="ECO:0000256" key="3">
    <source>
        <dbReference type="ARBA" id="ARBA00038396"/>
    </source>
</evidence>
<keyword evidence="2" id="KW-0503">Monooxygenase</keyword>
<accession>A0A919T332</accession>
<dbReference type="RefSeq" id="WP_213002559.1">
    <property type="nucleotide sequence ID" value="NZ_BAAATW010000002.1"/>
</dbReference>
<dbReference type="Gene3D" id="3.30.9.100">
    <property type="match status" value="1"/>
</dbReference>
<evidence type="ECO:0000313" key="5">
    <source>
        <dbReference type="EMBL" id="GIM82495.1"/>
    </source>
</evidence>
<dbReference type="InterPro" id="IPR036188">
    <property type="entry name" value="FAD/NAD-bd_sf"/>
</dbReference>
<dbReference type="Proteomes" id="UP000680865">
    <property type="component" value="Unassembled WGS sequence"/>
</dbReference>
<sequence>MKRRIDHDVDVVVVGAGPAGSTLSALVSMQGHRVLVLDKDLFPRGQTFESLAPSTMYGICRFTGATAQLERSGLAASPGTSFRWGGDPDSWAVDYAGSDRLATGAAQAHHIERARLDQILVDTARRQGVEFRDECEVVDVLSEDGRTTGLSYVASDGVERRITSQYLVDASGSVSPLRTIAGAGGRDVQDRGTARYGYFSGRRGTDRPDNTLVAAFDRGWFWCTPLGPTLTGVGVVIRDRAGVAAGARDEDLTRDLAALVQQCPAVAEYLNGSSRIGFGPHGRDLRWQVSCHSQESFWRPGMVVVGDAACAVPPLPGIGVHLATYGALLAARSINTALLTGGDDTAVFEEFDNRYHAEHRRIAQLLDALRDHAVDRESLAELLAGVSSRDPVLLQAPDYIARRDVPRWFTGEGSRPAPALPTAVEPPPDTPGLRATDDGFRWRTILSRPSPAAVSPLPIG</sequence>
<evidence type="ECO:0000256" key="4">
    <source>
        <dbReference type="SAM" id="MobiDB-lite"/>
    </source>
</evidence>
<feature type="region of interest" description="Disordered" evidence="4">
    <location>
        <begin position="411"/>
        <end position="438"/>
    </location>
</feature>
<keyword evidence="6" id="KW-1185">Reference proteome</keyword>
<keyword evidence="1" id="KW-0560">Oxidoreductase</keyword>
<comment type="caution">
    <text evidence="5">The sequence shown here is derived from an EMBL/GenBank/DDBJ whole genome shotgun (WGS) entry which is preliminary data.</text>
</comment>
<gene>
    <name evidence="5" type="ORF">Aco04nite_81890</name>
</gene>
<dbReference type="SUPFAM" id="SSF51905">
    <property type="entry name" value="FAD/NAD(P)-binding domain"/>
    <property type="match status" value="1"/>
</dbReference>
<dbReference type="InterPro" id="IPR006905">
    <property type="entry name" value="Flavin_halogenase"/>
</dbReference>
<evidence type="ECO:0000256" key="2">
    <source>
        <dbReference type="ARBA" id="ARBA00023033"/>
    </source>
</evidence>
<comment type="similarity">
    <text evidence="3">Belongs to the flavin-dependent halogenase family. Bacterial tryptophan halogenase subfamily.</text>
</comment>
<dbReference type="PANTHER" id="PTHR43747">
    <property type="entry name" value="FAD-BINDING PROTEIN"/>
    <property type="match status" value="1"/>
</dbReference>
<reference evidence="5" key="1">
    <citation type="submission" date="2021-03" db="EMBL/GenBank/DDBJ databases">
        <title>Whole genome shotgun sequence of Actinoplanes consettensis NBRC 14913.</title>
        <authorList>
            <person name="Komaki H."/>
            <person name="Tamura T."/>
        </authorList>
    </citation>
    <scope>NUCLEOTIDE SEQUENCE</scope>
    <source>
        <strain evidence="5">NBRC 14913</strain>
    </source>
</reference>
<evidence type="ECO:0000313" key="6">
    <source>
        <dbReference type="Proteomes" id="UP000680865"/>
    </source>
</evidence>
<dbReference type="Pfam" id="PF13450">
    <property type="entry name" value="NAD_binding_8"/>
    <property type="match status" value="1"/>
</dbReference>